<dbReference type="KEGG" id="vg:40072635"/>
<reference evidence="2" key="1">
    <citation type="submission" date="2016-07" db="EMBL/GenBank/DDBJ databases">
        <authorList>
            <person name="Florea S."/>
            <person name="Webb J.S."/>
            <person name="Jaromczyk J."/>
            <person name="Schardl C.L."/>
        </authorList>
    </citation>
    <scope>NUCLEOTIDE SEQUENCE [LARGE SCALE GENOMIC DNA]</scope>
</reference>
<sequence length="115" mass="12644">MKLYICGPMSGMTDFNRPAFREAAKTLTEAGYGVADPSRHEVDDPEDWFQWIQAGLTALSSCDGVATLDGHEDSLGATLEIATARWMEILVAPVATWASNPIRRPRLVTPPRQVE</sequence>
<evidence type="ECO:0000313" key="2">
    <source>
        <dbReference type="Proteomes" id="UP000221227"/>
    </source>
</evidence>
<dbReference type="GeneID" id="40072635"/>
<gene>
    <name evidence="1" type="primary">49</name>
    <name evidence="1" type="ORF">E6_49</name>
</gene>
<name>A0A1D8EU53_9CAUD</name>
<dbReference type="Proteomes" id="UP000221227">
    <property type="component" value="Segment"/>
</dbReference>
<dbReference type="RefSeq" id="YP_009597031.1">
    <property type="nucleotide sequence ID" value="NC_041894.1"/>
</dbReference>
<evidence type="ECO:0008006" key="3">
    <source>
        <dbReference type="Google" id="ProtNLM"/>
    </source>
</evidence>
<dbReference type="OrthoDB" id="16838at10239"/>
<accession>A0A1D8EU53</accession>
<dbReference type="InterPro" id="IPR025518">
    <property type="entry name" value="DUF4406"/>
</dbReference>
<protein>
    <recommendedName>
        <fullName evidence="3">Nucleoside 2-deoxyribosyltransferase</fullName>
    </recommendedName>
</protein>
<dbReference type="SUPFAM" id="SSF52309">
    <property type="entry name" value="N-(deoxy)ribosyltransferase-like"/>
    <property type="match status" value="1"/>
</dbReference>
<dbReference type="Pfam" id="PF14359">
    <property type="entry name" value="DUF4406"/>
    <property type="match status" value="1"/>
</dbReference>
<keyword evidence="2" id="KW-1185">Reference proteome</keyword>
<dbReference type="Gene3D" id="3.40.50.10400">
    <property type="entry name" value="Hypothetical protein PA1492"/>
    <property type="match status" value="1"/>
</dbReference>
<evidence type="ECO:0000313" key="1">
    <source>
        <dbReference type="EMBL" id="AOT24578.1"/>
    </source>
</evidence>
<proteinExistence type="predicted"/>
<dbReference type="EMBL" id="KX620753">
    <property type="protein sequence ID" value="AOT24578.1"/>
    <property type="molecule type" value="Genomic_DNA"/>
</dbReference>
<organism evidence="1 2">
    <name type="scientific">Propionibacterium phage E6</name>
    <dbReference type="NCBI Taxonomy" id="1897536"/>
    <lineage>
        <taxon>Viruses</taxon>
        <taxon>Duplodnaviria</taxon>
        <taxon>Heunggongvirae</taxon>
        <taxon>Uroviricota</taxon>
        <taxon>Caudoviricetes</taxon>
        <taxon>Doucettevirus</taxon>
        <taxon>Doucettevirus E6</taxon>
    </lineage>
</organism>